<dbReference type="Pfam" id="PF07040">
    <property type="entry name" value="DUF1326"/>
    <property type="match status" value="1"/>
</dbReference>
<proteinExistence type="predicted"/>
<protein>
    <submittedName>
        <fullName evidence="1">DUF1326 domain-containing protein</fullName>
    </submittedName>
</protein>
<keyword evidence="2" id="KW-1185">Reference proteome</keyword>
<sequence length="236" mass="24740">MPGYRLEGSFIEACDCYTVCPCWVDDDPDEGHCTGLIAWVLDPGSEIDGVDVSGCTVVSVSTHVGNRRVTGTATVLFVDEEASKKQFKALRQAFAGRLSGPLAGLATVSGEVIAEEQARITITERRARWSVEVVRDGGSSAVRASGTPRVFEDATRPLVLQATALSPELGVPEEPAESAGVTAQAGEGLTVRVGELPGGFVQVTGRSGMRGRFGYAHPRRPAVRAGEKVAAGNGRG</sequence>
<dbReference type="InterPro" id="IPR009758">
    <property type="entry name" value="DUF1326"/>
</dbReference>
<dbReference type="EMBL" id="JBHSIV010000014">
    <property type="protein sequence ID" value="MFC5063529.1"/>
    <property type="molecule type" value="Genomic_DNA"/>
</dbReference>
<gene>
    <name evidence="1" type="ORF">ACFPBZ_15010</name>
</gene>
<reference evidence="2" key="1">
    <citation type="journal article" date="2019" name="Int. J. Syst. Evol. Microbiol.">
        <title>The Global Catalogue of Microorganisms (GCM) 10K type strain sequencing project: providing services to taxonomists for standard genome sequencing and annotation.</title>
        <authorList>
            <consortium name="The Broad Institute Genomics Platform"/>
            <consortium name="The Broad Institute Genome Sequencing Center for Infectious Disease"/>
            <person name="Wu L."/>
            <person name="Ma J."/>
        </authorList>
    </citation>
    <scope>NUCLEOTIDE SEQUENCE [LARGE SCALE GENOMIC DNA]</scope>
    <source>
        <strain evidence="2">CGMCC 4.7093</strain>
    </source>
</reference>
<evidence type="ECO:0000313" key="2">
    <source>
        <dbReference type="Proteomes" id="UP001595947"/>
    </source>
</evidence>
<comment type="caution">
    <text evidence="1">The sequence shown here is derived from an EMBL/GenBank/DDBJ whole genome shotgun (WGS) entry which is preliminary data.</text>
</comment>
<name>A0ABV9YNG2_9PSEU</name>
<evidence type="ECO:0000313" key="1">
    <source>
        <dbReference type="EMBL" id="MFC5063529.1"/>
    </source>
</evidence>
<dbReference type="RefSeq" id="WP_378036875.1">
    <property type="nucleotide sequence ID" value="NZ_JBHSIV010000014.1"/>
</dbReference>
<dbReference type="Proteomes" id="UP001595947">
    <property type="component" value="Unassembled WGS sequence"/>
</dbReference>
<organism evidence="1 2">
    <name type="scientific">Actinomycetospora atypica</name>
    <dbReference type="NCBI Taxonomy" id="1290095"/>
    <lineage>
        <taxon>Bacteria</taxon>
        <taxon>Bacillati</taxon>
        <taxon>Actinomycetota</taxon>
        <taxon>Actinomycetes</taxon>
        <taxon>Pseudonocardiales</taxon>
        <taxon>Pseudonocardiaceae</taxon>
        <taxon>Actinomycetospora</taxon>
    </lineage>
</organism>
<accession>A0ABV9YNG2</accession>